<organism evidence="1 2">
    <name type="scientific">Myotis myotis</name>
    <name type="common">Greater mouse-eared bat</name>
    <name type="synonym">Vespertilio myotis</name>
    <dbReference type="NCBI Taxonomy" id="51298"/>
    <lineage>
        <taxon>Eukaryota</taxon>
        <taxon>Metazoa</taxon>
        <taxon>Chordata</taxon>
        <taxon>Craniata</taxon>
        <taxon>Vertebrata</taxon>
        <taxon>Euteleostomi</taxon>
        <taxon>Mammalia</taxon>
        <taxon>Eutheria</taxon>
        <taxon>Laurasiatheria</taxon>
        <taxon>Chiroptera</taxon>
        <taxon>Yangochiroptera</taxon>
        <taxon>Vespertilionidae</taxon>
        <taxon>Myotis</taxon>
    </lineage>
</organism>
<name>A0A7J7TTM0_MYOMY</name>
<comment type="caution">
    <text evidence="1">The sequence shown here is derived from an EMBL/GenBank/DDBJ whole genome shotgun (WGS) entry which is preliminary data.</text>
</comment>
<proteinExistence type="predicted"/>
<protein>
    <submittedName>
        <fullName evidence="1">Uncharacterized protein</fullName>
    </submittedName>
</protein>
<gene>
    <name evidence="1" type="ORF">mMyoMyo1_008925</name>
</gene>
<sequence length="138" mass="15280">MCIRCHFTRRRCVSRDLLLDIASSHAHPLGCGVTWAAFLSDAATRETHSLIFHEAHAPRLESGTCCRRSVRLLAQLRPRLRGAGAREPVAERMPALLTPCEHRRLCVHDRLSFVKSPSCEQVGGSGAQEPFAGRLALE</sequence>
<evidence type="ECO:0000313" key="2">
    <source>
        <dbReference type="Proteomes" id="UP000527355"/>
    </source>
</evidence>
<keyword evidence="2" id="KW-1185">Reference proteome</keyword>
<dbReference type="Proteomes" id="UP000527355">
    <property type="component" value="Unassembled WGS sequence"/>
</dbReference>
<dbReference type="EMBL" id="JABWUV010000015">
    <property type="protein sequence ID" value="KAF6303942.1"/>
    <property type="molecule type" value="Genomic_DNA"/>
</dbReference>
<reference evidence="1 2" key="1">
    <citation type="journal article" date="2020" name="Nature">
        <title>Six reference-quality genomes reveal evolution of bat adaptations.</title>
        <authorList>
            <person name="Jebb D."/>
            <person name="Huang Z."/>
            <person name="Pippel M."/>
            <person name="Hughes G.M."/>
            <person name="Lavrichenko K."/>
            <person name="Devanna P."/>
            <person name="Winkler S."/>
            <person name="Jermiin L.S."/>
            <person name="Skirmuntt E.C."/>
            <person name="Katzourakis A."/>
            <person name="Burkitt-Gray L."/>
            <person name="Ray D.A."/>
            <person name="Sullivan K.A.M."/>
            <person name="Roscito J.G."/>
            <person name="Kirilenko B.M."/>
            <person name="Davalos L.M."/>
            <person name="Corthals A.P."/>
            <person name="Power M.L."/>
            <person name="Jones G."/>
            <person name="Ransome R.D."/>
            <person name="Dechmann D.K.N."/>
            <person name="Locatelli A.G."/>
            <person name="Puechmaille S.J."/>
            <person name="Fedrigo O."/>
            <person name="Jarvis E.D."/>
            <person name="Hiller M."/>
            <person name="Vernes S.C."/>
            <person name="Myers E.W."/>
            <person name="Teeling E.C."/>
        </authorList>
    </citation>
    <scope>NUCLEOTIDE SEQUENCE [LARGE SCALE GENOMIC DNA]</scope>
    <source>
        <strain evidence="1">MMyoMyo1</strain>
        <tissue evidence="1">Flight muscle</tissue>
    </source>
</reference>
<dbReference type="AlphaFoldDB" id="A0A7J7TTM0"/>
<evidence type="ECO:0000313" key="1">
    <source>
        <dbReference type="EMBL" id="KAF6303942.1"/>
    </source>
</evidence>
<accession>A0A7J7TTM0</accession>